<dbReference type="eggNOG" id="COG1131">
    <property type="taxonomic scope" value="Bacteria"/>
</dbReference>
<dbReference type="OrthoDB" id="9806471at2"/>
<evidence type="ECO:0000313" key="5">
    <source>
        <dbReference type="Proteomes" id="UP000016638"/>
    </source>
</evidence>
<proteinExistence type="predicted"/>
<dbReference type="GO" id="GO:0005524">
    <property type="term" value="F:ATP binding"/>
    <property type="evidence" value="ECO:0007669"/>
    <property type="project" value="UniProtKB-KW"/>
</dbReference>
<gene>
    <name evidence="4" type="ORF">HMPREF1316_2473</name>
</gene>
<keyword evidence="1" id="KW-0547">Nucleotide-binding</keyword>
<dbReference type="Proteomes" id="UP000016638">
    <property type="component" value="Unassembled WGS sequence"/>
</dbReference>
<dbReference type="AlphaFoldDB" id="U2V5R9"/>
<dbReference type="Gene3D" id="3.40.50.300">
    <property type="entry name" value="P-loop containing nucleotide triphosphate hydrolases"/>
    <property type="match status" value="1"/>
</dbReference>
<dbReference type="InterPro" id="IPR003593">
    <property type="entry name" value="AAA+_ATPase"/>
</dbReference>
<dbReference type="RefSeq" id="WP_021726351.1">
    <property type="nucleotide sequence ID" value="NZ_AWEZ01000048.1"/>
</dbReference>
<comment type="caution">
    <text evidence="4">The sequence shown here is derived from an EMBL/GenBank/DDBJ whole genome shotgun (WGS) entry which is preliminary data.</text>
</comment>
<keyword evidence="5" id="KW-1185">Reference proteome</keyword>
<dbReference type="SUPFAM" id="SSF52540">
    <property type="entry name" value="P-loop containing nucleoside triphosphate hydrolases"/>
    <property type="match status" value="1"/>
</dbReference>
<dbReference type="InterPro" id="IPR027417">
    <property type="entry name" value="P-loop_NTPase"/>
</dbReference>
<dbReference type="STRING" id="1125712.HMPREF1316_2473"/>
<dbReference type="GO" id="GO:0016887">
    <property type="term" value="F:ATP hydrolysis activity"/>
    <property type="evidence" value="ECO:0007669"/>
    <property type="project" value="InterPro"/>
</dbReference>
<sequence length="213" mass="23290">MKLIDYSVGFRNRTVLSHADVSFPAGRINHLLGKNGSGKSTFAKSLAGLIPHGGIVSTQGGEVSVIGSYSGLPLDLHVSDVIRAAEAHSDGNACRRLYQGLNIASIQEGLRLRRLSDGQRQKLKILFFLSKNPKVIVLDECTSALDQTSTRTIRSFFNKYLNRPEITSINITHDLSDLTEMPGANYLLEDGHIEKDLPTKTIVRRYIGGGVPC</sequence>
<evidence type="ECO:0000256" key="2">
    <source>
        <dbReference type="ARBA" id="ARBA00022840"/>
    </source>
</evidence>
<reference evidence="4 5" key="1">
    <citation type="submission" date="2013-08" db="EMBL/GenBank/DDBJ databases">
        <authorList>
            <person name="Durkin A.S."/>
            <person name="Haft D.R."/>
            <person name="McCorrison J."/>
            <person name="Torralba M."/>
            <person name="Gillis M."/>
            <person name="Haft D.H."/>
            <person name="Methe B."/>
            <person name="Sutton G."/>
            <person name="Nelson K.E."/>
        </authorList>
    </citation>
    <scope>NUCLEOTIDE SEQUENCE [LARGE SCALE GENOMIC DNA]</scope>
    <source>
        <strain evidence="4 5">F0195</strain>
    </source>
</reference>
<organism evidence="4 5">
    <name type="scientific">Olsenella profusa F0195</name>
    <dbReference type="NCBI Taxonomy" id="1125712"/>
    <lineage>
        <taxon>Bacteria</taxon>
        <taxon>Bacillati</taxon>
        <taxon>Actinomycetota</taxon>
        <taxon>Coriobacteriia</taxon>
        <taxon>Coriobacteriales</taxon>
        <taxon>Atopobiaceae</taxon>
        <taxon>Olsenella</taxon>
    </lineage>
</organism>
<dbReference type="Pfam" id="PF00005">
    <property type="entry name" value="ABC_tran"/>
    <property type="match status" value="1"/>
</dbReference>
<evidence type="ECO:0000256" key="1">
    <source>
        <dbReference type="ARBA" id="ARBA00022741"/>
    </source>
</evidence>
<feature type="domain" description="ABC transporter" evidence="3">
    <location>
        <begin position="1"/>
        <end position="211"/>
    </location>
</feature>
<evidence type="ECO:0000259" key="3">
    <source>
        <dbReference type="PROSITE" id="PS50893"/>
    </source>
</evidence>
<dbReference type="EMBL" id="AWEZ01000048">
    <property type="protein sequence ID" value="ERL07996.1"/>
    <property type="molecule type" value="Genomic_DNA"/>
</dbReference>
<dbReference type="PROSITE" id="PS50893">
    <property type="entry name" value="ABC_TRANSPORTER_2"/>
    <property type="match status" value="1"/>
</dbReference>
<dbReference type="PANTHER" id="PTHR43158:SF2">
    <property type="entry name" value="SKFA PEPTIDE EXPORT ATP-BINDING PROTEIN SKFE"/>
    <property type="match status" value="1"/>
</dbReference>
<accession>U2V5R9</accession>
<evidence type="ECO:0000313" key="4">
    <source>
        <dbReference type="EMBL" id="ERL07996.1"/>
    </source>
</evidence>
<protein>
    <submittedName>
        <fullName evidence="4">ABC transporter, ATP-binding domain protein</fullName>
    </submittedName>
</protein>
<keyword evidence="2 4" id="KW-0067">ATP-binding</keyword>
<name>U2V5R9_9ACTN</name>
<dbReference type="InterPro" id="IPR003439">
    <property type="entry name" value="ABC_transporter-like_ATP-bd"/>
</dbReference>
<dbReference type="PANTHER" id="PTHR43158">
    <property type="entry name" value="SKFA PEPTIDE EXPORT ATP-BINDING PROTEIN SKFE"/>
    <property type="match status" value="1"/>
</dbReference>
<dbReference type="SMART" id="SM00382">
    <property type="entry name" value="AAA"/>
    <property type="match status" value="1"/>
</dbReference>